<evidence type="ECO:0000256" key="3">
    <source>
        <dbReference type="ARBA" id="ARBA00022989"/>
    </source>
</evidence>
<feature type="transmembrane region" description="Helical" evidence="8">
    <location>
        <begin position="214"/>
        <end position="239"/>
    </location>
</feature>
<keyword evidence="5 8" id="KW-0472">Membrane</keyword>
<dbReference type="PANTHER" id="PTHR45620">
    <property type="entry name" value="PDF RECEPTOR-LIKE PROTEIN-RELATED"/>
    <property type="match status" value="1"/>
</dbReference>
<gene>
    <name evidence="10" type="ORF">ROHU_011603</name>
</gene>
<keyword evidence="7" id="KW-0807">Transducer</keyword>
<evidence type="ECO:0000313" key="10">
    <source>
        <dbReference type="EMBL" id="RXN08270.1"/>
    </source>
</evidence>
<keyword evidence="2 8" id="KW-0812">Transmembrane</keyword>
<dbReference type="PRINTS" id="PR00249">
    <property type="entry name" value="GPCRSECRETIN"/>
</dbReference>
<name>A0A498LJ64_LABRO</name>
<dbReference type="InterPro" id="IPR050332">
    <property type="entry name" value="GPCR_2"/>
</dbReference>
<dbReference type="InterPro" id="IPR000832">
    <property type="entry name" value="GPCR_2_secretin-like"/>
</dbReference>
<dbReference type="AlphaFoldDB" id="A0A498LJ64"/>
<evidence type="ECO:0000256" key="1">
    <source>
        <dbReference type="ARBA" id="ARBA00004141"/>
    </source>
</evidence>
<evidence type="ECO:0000256" key="2">
    <source>
        <dbReference type="ARBA" id="ARBA00022692"/>
    </source>
</evidence>
<dbReference type="GO" id="GO:0017046">
    <property type="term" value="F:peptide hormone binding"/>
    <property type="evidence" value="ECO:0007669"/>
    <property type="project" value="TreeGrafter"/>
</dbReference>
<dbReference type="PANTHER" id="PTHR45620:SF14">
    <property type="entry name" value="GROWTH HORMONE-RELEASING HORMONE RECEPTOR"/>
    <property type="match status" value="1"/>
</dbReference>
<dbReference type="GO" id="GO:0016520">
    <property type="term" value="F:growth hormone-releasing hormone receptor activity"/>
    <property type="evidence" value="ECO:0007669"/>
    <property type="project" value="TreeGrafter"/>
</dbReference>
<evidence type="ECO:0000256" key="4">
    <source>
        <dbReference type="ARBA" id="ARBA00023040"/>
    </source>
</evidence>
<feature type="domain" description="G-protein coupled receptors family 2 profile 2" evidence="9">
    <location>
        <begin position="101"/>
        <end position="243"/>
    </location>
</feature>
<evidence type="ECO:0000259" key="9">
    <source>
        <dbReference type="PROSITE" id="PS50261"/>
    </source>
</evidence>
<dbReference type="GO" id="GO:0007166">
    <property type="term" value="P:cell surface receptor signaling pathway"/>
    <property type="evidence" value="ECO:0007669"/>
    <property type="project" value="InterPro"/>
</dbReference>
<keyword evidence="3 8" id="KW-1133">Transmembrane helix</keyword>
<evidence type="ECO:0000256" key="6">
    <source>
        <dbReference type="ARBA" id="ARBA00023170"/>
    </source>
</evidence>
<dbReference type="GO" id="GO:0019838">
    <property type="term" value="F:growth factor binding"/>
    <property type="evidence" value="ECO:0007669"/>
    <property type="project" value="TreeGrafter"/>
</dbReference>
<evidence type="ECO:0000313" key="11">
    <source>
        <dbReference type="Proteomes" id="UP000290572"/>
    </source>
</evidence>
<evidence type="ECO:0000256" key="5">
    <source>
        <dbReference type="ARBA" id="ARBA00023136"/>
    </source>
</evidence>
<comment type="subcellular location">
    <subcellularLocation>
        <location evidence="1">Membrane</location>
        <topology evidence="1">Multi-pass membrane protein</topology>
    </subcellularLocation>
</comment>
<dbReference type="Gene3D" id="1.20.1070.10">
    <property type="entry name" value="Rhodopsin 7-helix transmembrane proteins"/>
    <property type="match status" value="1"/>
</dbReference>
<dbReference type="SUPFAM" id="SSF111418">
    <property type="entry name" value="Hormone receptor domain"/>
    <property type="match status" value="1"/>
</dbReference>
<feature type="transmembrane region" description="Helical" evidence="8">
    <location>
        <begin position="103"/>
        <end position="126"/>
    </location>
</feature>
<dbReference type="GO" id="GO:0008528">
    <property type="term" value="F:G protein-coupled peptide receptor activity"/>
    <property type="evidence" value="ECO:0007669"/>
    <property type="project" value="TreeGrafter"/>
</dbReference>
<accession>A0A498LJ64</accession>
<sequence>MPFAISKKRENTLLWSVKFAFFNVDLTVLSSLHPECEYIFQLARDEQRCLREITDLGNLSNSSGIVSRNCTAGGWSHPFPPYHEACTAEDEVPEESYFATVKLIYTVGYGVSLLSLSVAVIILLLLRRLHCARNYIHMQLFFTFILKSVAVFIKDATLFSSDDTDHCTLSTAACKASVVFCHYCVMTNFFWLLVEAMYLNSLLVSAFPRSRRCLWSFALLGWGFPLVCIILWICSRLYFEDTE</sequence>
<dbReference type="EMBL" id="QBIY01013325">
    <property type="protein sequence ID" value="RXN08270.1"/>
    <property type="molecule type" value="Genomic_DNA"/>
</dbReference>
<protein>
    <submittedName>
        <fullName evidence="10">Growth hormone-releasing hormone receptor</fullName>
    </submittedName>
</protein>
<dbReference type="GO" id="GO:0008284">
    <property type="term" value="P:positive regulation of cell population proliferation"/>
    <property type="evidence" value="ECO:0007669"/>
    <property type="project" value="TreeGrafter"/>
</dbReference>
<keyword evidence="6 10" id="KW-0675">Receptor</keyword>
<evidence type="ECO:0000256" key="7">
    <source>
        <dbReference type="ARBA" id="ARBA00023224"/>
    </source>
</evidence>
<dbReference type="SUPFAM" id="SSF81321">
    <property type="entry name" value="Family A G protein-coupled receptor-like"/>
    <property type="match status" value="1"/>
</dbReference>
<dbReference type="Proteomes" id="UP000290572">
    <property type="component" value="Unassembled WGS sequence"/>
</dbReference>
<organism evidence="10 11">
    <name type="scientific">Labeo rohita</name>
    <name type="common">Indian major carp</name>
    <name type="synonym">Cyprinus rohita</name>
    <dbReference type="NCBI Taxonomy" id="84645"/>
    <lineage>
        <taxon>Eukaryota</taxon>
        <taxon>Metazoa</taxon>
        <taxon>Chordata</taxon>
        <taxon>Craniata</taxon>
        <taxon>Vertebrata</taxon>
        <taxon>Euteleostomi</taxon>
        <taxon>Actinopterygii</taxon>
        <taxon>Neopterygii</taxon>
        <taxon>Teleostei</taxon>
        <taxon>Ostariophysi</taxon>
        <taxon>Cypriniformes</taxon>
        <taxon>Cyprinidae</taxon>
        <taxon>Labeoninae</taxon>
        <taxon>Labeonini</taxon>
        <taxon>Labeo</taxon>
    </lineage>
</organism>
<keyword evidence="11" id="KW-1185">Reference proteome</keyword>
<keyword evidence="4" id="KW-0297">G-protein coupled receptor</keyword>
<evidence type="ECO:0000256" key="8">
    <source>
        <dbReference type="SAM" id="Phobius"/>
    </source>
</evidence>
<dbReference type="PROSITE" id="PS50261">
    <property type="entry name" value="G_PROTEIN_RECEP_F2_4"/>
    <property type="match status" value="1"/>
</dbReference>
<dbReference type="GO" id="GO:0007189">
    <property type="term" value="P:adenylate cyclase-activating G protein-coupled receptor signaling pathway"/>
    <property type="evidence" value="ECO:0007669"/>
    <property type="project" value="TreeGrafter"/>
</dbReference>
<dbReference type="GO" id="GO:0005886">
    <property type="term" value="C:plasma membrane"/>
    <property type="evidence" value="ECO:0007669"/>
    <property type="project" value="TreeGrafter"/>
</dbReference>
<reference evidence="10 11" key="1">
    <citation type="submission" date="2018-03" db="EMBL/GenBank/DDBJ databases">
        <title>Draft genome sequence of Rohu Carp (Labeo rohita).</title>
        <authorList>
            <person name="Das P."/>
            <person name="Kushwaha B."/>
            <person name="Joshi C.G."/>
            <person name="Kumar D."/>
            <person name="Nagpure N.S."/>
            <person name="Sahoo L."/>
            <person name="Das S.P."/>
            <person name="Bit A."/>
            <person name="Patnaik S."/>
            <person name="Meher P.K."/>
            <person name="Jayasankar P."/>
            <person name="Koringa P.G."/>
            <person name="Patel N.V."/>
            <person name="Hinsu A.T."/>
            <person name="Kumar R."/>
            <person name="Pandey M."/>
            <person name="Agarwal S."/>
            <person name="Srivastava S."/>
            <person name="Singh M."/>
            <person name="Iquebal M.A."/>
            <person name="Jaiswal S."/>
            <person name="Angadi U.B."/>
            <person name="Kumar N."/>
            <person name="Raza M."/>
            <person name="Shah T.M."/>
            <person name="Rai A."/>
            <person name="Jena J.K."/>
        </authorList>
    </citation>
    <scope>NUCLEOTIDE SEQUENCE [LARGE SCALE GENOMIC DNA]</scope>
    <source>
        <strain evidence="10">DASCIFA01</strain>
        <tissue evidence="10">Testis</tissue>
    </source>
</reference>
<proteinExistence type="predicted"/>
<dbReference type="InterPro" id="IPR017981">
    <property type="entry name" value="GPCR_2-like_7TM"/>
</dbReference>
<dbReference type="STRING" id="84645.A0A498LJ64"/>
<dbReference type="InterPro" id="IPR036445">
    <property type="entry name" value="GPCR_2_extracell_dom_sf"/>
</dbReference>
<comment type="caution">
    <text evidence="10">The sequence shown here is derived from an EMBL/GenBank/DDBJ whole genome shotgun (WGS) entry which is preliminary data.</text>
</comment>
<dbReference type="Pfam" id="PF00002">
    <property type="entry name" value="7tm_2"/>
    <property type="match status" value="1"/>
</dbReference>